<accession>A0A7D9INJ7</accession>
<reference evidence="1" key="1">
    <citation type="submission" date="2020-04" db="EMBL/GenBank/DDBJ databases">
        <authorList>
            <person name="Alioto T."/>
            <person name="Alioto T."/>
            <person name="Gomez Garrido J."/>
        </authorList>
    </citation>
    <scope>NUCLEOTIDE SEQUENCE</scope>
    <source>
        <strain evidence="1">A484AB</strain>
    </source>
</reference>
<sequence>MQKVIKTYFRHSQVPNRVHKQVEDKSQRSEESSFMLGPIMDICHKSNYVNVADHHHPYNVEEICTDNSPSYPDYTNDDGMICEESNLTEPDKTKVDTKEIGV</sequence>
<protein>
    <submittedName>
        <fullName evidence="1">Uncharacterized protein</fullName>
    </submittedName>
</protein>
<evidence type="ECO:0000313" key="1">
    <source>
        <dbReference type="EMBL" id="CAB4009795.1"/>
    </source>
</evidence>
<gene>
    <name evidence="1" type="ORF">PACLA_8A070282</name>
</gene>
<dbReference type="AlphaFoldDB" id="A0A7D9INJ7"/>
<proteinExistence type="predicted"/>
<name>A0A7D9INJ7_PARCT</name>
<comment type="caution">
    <text evidence="1">The sequence shown here is derived from an EMBL/GenBank/DDBJ whole genome shotgun (WGS) entry which is preliminary data.</text>
</comment>
<keyword evidence="2" id="KW-1185">Reference proteome</keyword>
<evidence type="ECO:0000313" key="2">
    <source>
        <dbReference type="Proteomes" id="UP001152795"/>
    </source>
</evidence>
<dbReference type="EMBL" id="CACRXK020006575">
    <property type="protein sequence ID" value="CAB4009795.1"/>
    <property type="molecule type" value="Genomic_DNA"/>
</dbReference>
<organism evidence="1 2">
    <name type="scientific">Paramuricea clavata</name>
    <name type="common">Red gorgonian</name>
    <name type="synonym">Violescent sea-whip</name>
    <dbReference type="NCBI Taxonomy" id="317549"/>
    <lineage>
        <taxon>Eukaryota</taxon>
        <taxon>Metazoa</taxon>
        <taxon>Cnidaria</taxon>
        <taxon>Anthozoa</taxon>
        <taxon>Octocorallia</taxon>
        <taxon>Malacalcyonacea</taxon>
        <taxon>Plexauridae</taxon>
        <taxon>Paramuricea</taxon>
    </lineage>
</organism>
<dbReference type="Proteomes" id="UP001152795">
    <property type="component" value="Unassembled WGS sequence"/>
</dbReference>